<dbReference type="Proteomes" id="UP001632038">
    <property type="component" value="Unassembled WGS sequence"/>
</dbReference>
<proteinExistence type="predicted"/>
<dbReference type="PANTHER" id="PTHR11864:SF31">
    <property type="entry name" value="PRE-MRNA-PROCESSING PROTEIN 40A-LIKE ISOFORM X1"/>
    <property type="match status" value="1"/>
</dbReference>
<keyword evidence="2" id="KW-1185">Reference proteome</keyword>
<organism evidence="1 2">
    <name type="scientific">Castilleja foliolosa</name>
    <dbReference type="NCBI Taxonomy" id="1961234"/>
    <lineage>
        <taxon>Eukaryota</taxon>
        <taxon>Viridiplantae</taxon>
        <taxon>Streptophyta</taxon>
        <taxon>Embryophyta</taxon>
        <taxon>Tracheophyta</taxon>
        <taxon>Spermatophyta</taxon>
        <taxon>Magnoliopsida</taxon>
        <taxon>eudicotyledons</taxon>
        <taxon>Gunneridae</taxon>
        <taxon>Pentapetalae</taxon>
        <taxon>asterids</taxon>
        <taxon>lamiids</taxon>
        <taxon>Lamiales</taxon>
        <taxon>Orobanchaceae</taxon>
        <taxon>Pedicularideae</taxon>
        <taxon>Castillejinae</taxon>
        <taxon>Castilleja</taxon>
    </lineage>
</organism>
<evidence type="ECO:0000313" key="2">
    <source>
        <dbReference type="Proteomes" id="UP001632038"/>
    </source>
</evidence>
<evidence type="ECO:0000313" key="1">
    <source>
        <dbReference type="EMBL" id="KAL3627813.1"/>
    </source>
</evidence>
<dbReference type="PANTHER" id="PTHR11864">
    <property type="entry name" value="PRE-MRNA-PROCESSING PROTEIN PRP40"/>
    <property type="match status" value="1"/>
</dbReference>
<protein>
    <submittedName>
        <fullName evidence="1">Uncharacterized protein</fullName>
    </submittedName>
</protein>
<accession>A0ABD3CE00</accession>
<dbReference type="Pfam" id="PF25432">
    <property type="entry name" value="FF_PRPF40A"/>
    <property type="match status" value="1"/>
</dbReference>
<reference evidence="2" key="1">
    <citation type="journal article" date="2024" name="IScience">
        <title>Strigolactones Initiate the Formation of Haustorium-like Structures in Castilleja.</title>
        <authorList>
            <person name="Buerger M."/>
            <person name="Peterson D."/>
            <person name="Chory J."/>
        </authorList>
    </citation>
    <scope>NUCLEOTIDE SEQUENCE [LARGE SCALE GENOMIC DNA]</scope>
</reference>
<sequence length="238" mass="27341">MVVFRIALKLLQIDEEIYIFEVYFSSYEAVSSNISGSTPKDLFGYVVEELRKEYDEDNAHIKEALKQEKITVASTWNFEEFKSSIEESIGSLSISDINLQLVYENLIGRAKEKEEKEAKKRKRLEDHQISILEEVTNVYTSEFERFIDFIRGGFHEFPLFISADDAGTLTPSVSAGETHEVTLTVEPENSYIAWDFSLAQGKMSVVHAILIARENKGKERKREEEKCYLLQSCQLQTA</sequence>
<dbReference type="AlphaFoldDB" id="A0ABD3CE00"/>
<dbReference type="InterPro" id="IPR039726">
    <property type="entry name" value="Prp40-like"/>
</dbReference>
<comment type="caution">
    <text evidence="1">The sequence shown here is derived from an EMBL/GenBank/DDBJ whole genome shotgun (WGS) entry which is preliminary data.</text>
</comment>
<name>A0ABD3CE00_9LAMI</name>
<dbReference type="EMBL" id="JAVIJP010000038">
    <property type="protein sequence ID" value="KAL3627813.1"/>
    <property type="molecule type" value="Genomic_DNA"/>
</dbReference>
<gene>
    <name evidence="1" type="ORF">CASFOL_028228</name>
</gene>